<dbReference type="PANTHER" id="PTHR13929">
    <property type="entry name" value="1,4-DIHYDROXY-2-NAPHTHOATE OCTAPRENYLTRANSFERASE"/>
    <property type="match status" value="1"/>
</dbReference>
<comment type="caution">
    <text evidence="11">The sequence shown here is derived from an EMBL/GenBank/DDBJ whole genome shotgun (WGS) entry which is preliminary data.</text>
</comment>
<keyword evidence="4 8" id="KW-0808">Transferase</keyword>
<evidence type="ECO:0000256" key="6">
    <source>
        <dbReference type="ARBA" id="ARBA00022989"/>
    </source>
</evidence>
<keyword evidence="5 8" id="KW-0812">Transmembrane</keyword>
<feature type="transmembrane region" description="Helical" evidence="8">
    <location>
        <begin position="250"/>
        <end position="272"/>
    </location>
</feature>
<dbReference type="NCBIfam" id="NF004751">
    <property type="entry name" value="PRK06080.1-3"/>
    <property type="match status" value="1"/>
</dbReference>
<comment type="catalytic activity">
    <reaction evidence="8">
        <text>an all-trans-polyprenyl diphosphate + 1,4-dihydroxy-2-naphthoate + H(+) = a 2-demethylmenaquinol + CO2 + diphosphate</text>
        <dbReference type="Rhea" id="RHEA:26478"/>
        <dbReference type="Rhea" id="RHEA-COMP:9563"/>
        <dbReference type="Rhea" id="RHEA-COMP:9564"/>
        <dbReference type="ChEBI" id="CHEBI:11173"/>
        <dbReference type="ChEBI" id="CHEBI:15378"/>
        <dbReference type="ChEBI" id="CHEBI:16526"/>
        <dbReference type="ChEBI" id="CHEBI:33019"/>
        <dbReference type="ChEBI" id="CHEBI:55437"/>
        <dbReference type="ChEBI" id="CHEBI:58914"/>
        <dbReference type="EC" id="2.5.1.74"/>
    </reaction>
</comment>
<dbReference type="InterPro" id="IPR044878">
    <property type="entry name" value="UbiA_sf"/>
</dbReference>
<keyword evidence="2 8" id="KW-0474">Menaquinone biosynthesis</keyword>
<dbReference type="GO" id="GO:0005886">
    <property type="term" value="C:plasma membrane"/>
    <property type="evidence" value="ECO:0007669"/>
    <property type="project" value="UniProtKB-SubCell"/>
</dbReference>
<evidence type="ECO:0000256" key="1">
    <source>
        <dbReference type="ARBA" id="ARBA00004141"/>
    </source>
</evidence>
<evidence type="ECO:0000256" key="2">
    <source>
        <dbReference type="ARBA" id="ARBA00022428"/>
    </source>
</evidence>
<dbReference type="PIRSF" id="PIRSF005355">
    <property type="entry name" value="UBIAD1"/>
    <property type="match status" value="1"/>
</dbReference>
<feature type="transmembrane region" description="Helical" evidence="8">
    <location>
        <begin position="183"/>
        <end position="204"/>
    </location>
</feature>
<dbReference type="RefSeq" id="WP_130282254.1">
    <property type="nucleotide sequence ID" value="NZ_SGXT01000014.1"/>
</dbReference>
<feature type="transmembrane region" description="Helical" evidence="8">
    <location>
        <begin position="53"/>
        <end position="71"/>
    </location>
</feature>
<feature type="transmembrane region" description="Helical" evidence="8">
    <location>
        <begin position="304"/>
        <end position="326"/>
    </location>
</feature>
<dbReference type="GO" id="GO:0009234">
    <property type="term" value="P:menaquinone biosynthetic process"/>
    <property type="evidence" value="ECO:0007669"/>
    <property type="project" value="UniProtKB-UniRule"/>
</dbReference>
<evidence type="ECO:0000256" key="5">
    <source>
        <dbReference type="ARBA" id="ARBA00022692"/>
    </source>
</evidence>
<evidence type="ECO:0000256" key="9">
    <source>
        <dbReference type="NCBIfam" id="TIGR00751"/>
    </source>
</evidence>
<dbReference type="EC" id="2.5.1.74" evidence="8 9"/>
<evidence type="ECO:0000313" key="11">
    <source>
        <dbReference type="EMBL" id="RZT60796.1"/>
    </source>
</evidence>
<dbReference type="GO" id="GO:0042371">
    <property type="term" value="P:vitamin K biosynthetic process"/>
    <property type="evidence" value="ECO:0007669"/>
    <property type="project" value="TreeGrafter"/>
</dbReference>
<dbReference type="NCBIfam" id="TIGR00751">
    <property type="entry name" value="menA"/>
    <property type="match status" value="1"/>
</dbReference>
<dbReference type="Proteomes" id="UP000292408">
    <property type="component" value="Unassembled WGS sequence"/>
</dbReference>
<dbReference type="InterPro" id="IPR026046">
    <property type="entry name" value="UBIAD1"/>
</dbReference>
<dbReference type="OrthoDB" id="9767568at2"/>
<feature type="transmembrane region" description="Helical" evidence="8">
    <location>
        <begin position="210"/>
        <end position="229"/>
    </location>
</feature>
<evidence type="ECO:0000256" key="3">
    <source>
        <dbReference type="ARBA" id="ARBA00022475"/>
    </source>
</evidence>
<comment type="subcellular location">
    <subcellularLocation>
        <location evidence="8">Cell membrane</location>
        <topology evidence="8">Multi-pass membrane protein</topology>
    </subcellularLocation>
    <subcellularLocation>
        <location evidence="1">Membrane</location>
        <topology evidence="1">Multi-pass membrane protein</topology>
    </subcellularLocation>
</comment>
<dbReference type="InterPro" id="IPR004657">
    <property type="entry name" value="MenA"/>
</dbReference>
<dbReference type="CDD" id="cd13962">
    <property type="entry name" value="PT_UbiA_UBIAD1"/>
    <property type="match status" value="1"/>
</dbReference>
<evidence type="ECO:0000256" key="7">
    <source>
        <dbReference type="ARBA" id="ARBA00023136"/>
    </source>
</evidence>
<accession>A0A4Q7TJH8</accession>
<feature type="transmembrane region" description="Helical" evidence="8">
    <location>
        <begin position="151"/>
        <end position="171"/>
    </location>
</feature>
<keyword evidence="7 8" id="KW-0472">Membrane</keyword>
<comment type="pathway">
    <text evidence="8">Quinol/quinone metabolism; menaquinone biosynthesis; menaquinol from 1,4-dihydroxy-2-naphthoate: step 1/2.</text>
</comment>
<feature type="region of interest" description="Disordered" evidence="10">
    <location>
        <begin position="1"/>
        <end position="42"/>
    </location>
</feature>
<feature type="transmembrane region" description="Helical" evidence="8">
    <location>
        <begin position="278"/>
        <end position="297"/>
    </location>
</feature>
<dbReference type="UniPathway" id="UPA00079">
    <property type="reaction ID" value="UER00168"/>
</dbReference>
<dbReference type="PANTHER" id="PTHR13929:SF0">
    <property type="entry name" value="UBIA PRENYLTRANSFERASE DOMAIN-CONTAINING PROTEIN 1"/>
    <property type="match status" value="1"/>
</dbReference>
<dbReference type="Gene3D" id="1.10.357.140">
    <property type="entry name" value="UbiA prenyltransferase"/>
    <property type="match status" value="1"/>
</dbReference>
<evidence type="ECO:0000256" key="10">
    <source>
        <dbReference type="SAM" id="MobiDB-lite"/>
    </source>
</evidence>
<gene>
    <name evidence="8" type="primary">menA</name>
    <name evidence="11" type="ORF">EV140_1317</name>
</gene>
<organism evidence="11 12">
    <name type="scientific">Microcella alkaliphila</name>
    <dbReference type="NCBI Taxonomy" id="279828"/>
    <lineage>
        <taxon>Bacteria</taxon>
        <taxon>Bacillati</taxon>
        <taxon>Actinomycetota</taxon>
        <taxon>Actinomycetes</taxon>
        <taxon>Micrococcales</taxon>
        <taxon>Microbacteriaceae</taxon>
        <taxon>Microcella</taxon>
    </lineage>
</organism>
<reference evidence="11 12" key="1">
    <citation type="journal article" date="2015" name="Stand. Genomic Sci.">
        <title>Genomic Encyclopedia of Bacterial and Archaeal Type Strains, Phase III: the genomes of soil and plant-associated and newly described type strains.</title>
        <authorList>
            <person name="Whitman W.B."/>
            <person name="Woyke T."/>
            <person name="Klenk H.P."/>
            <person name="Zhou Y."/>
            <person name="Lilburn T.G."/>
            <person name="Beck B.J."/>
            <person name="De Vos P."/>
            <person name="Vandamme P."/>
            <person name="Eisen J.A."/>
            <person name="Garrity G."/>
            <person name="Hugenholtz P."/>
            <person name="Kyrpides N.C."/>
        </authorList>
    </citation>
    <scope>NUCLEOTIDE SEQUENCE [LARGE SCALE GENOMIC DNA]</scope>
    <source>
        <strain evidence="11 12">AC4r</strain>
    </source>
</reference>
<dbReference type="AlphaFoldDB" id="A0A4Q7TJH8"/>
<dbReference type="GO" id="GO:0046428">
    <property type="term" value="F:1,4-dihydroxy-2-naphthoate polyprenyltransferase activity"/>
    <property type="evidence" value="ECO:0007669"/>
    <property type="project" value="UniProtKB-UniRule"/>
</dbReference>
<evidence type="ECO:0000256" key="8">
    <source>
        <dbReference type="HAMAP-Rule" id="MF_01937"/>
    </source>
</evidence>
<dbReference type="EMBL" id="SGXT01000014">
    <property type="protein sequence ID" value="RZT60796.1"/>
    <property type="molecule type" value="Genomic_DNA"/>
</dbReference>
<dbReference type="Pfam" id="PF01040">
    <property type="entry name" value="UbiA"/>
    <property type="match status" value="1"/>
</dbReference>
<dbReference type="InterPro" id="IPR000537">
    <property type="entry name" value="UbiA_prenyltransferase"/>
</dbReference>
<keyword evidence="6 8" id="KW-1133">Transmembrane helix</keyword>
<comment type="function">
    <text evidence="8">Conversion of 1,4-dihydroxy-2-naphthoate (DHNA) to demethylmenaquinone (DMK).</text>
</comment>
<comment type="similarity">
    <text evidence="8">Belongs to the MenA family. Type 1 subfamily.</text>
</comment>
<proteinExistence type="inferred from homology"/>
<evidence type="ECO:0000256" key="4">
    <source>
        <dbReference type="ARBA" id="ARBA00022679"/>
    </source>
</evidence>
<name>A0A4Q7TJH8_9MICO</name>
<feature type="compositionally biased region" description="Basic residues" evidence="10">
    <location>
        <begin position="1"/>
        <end position="15"/>
    </location>
</feature>
<dbReference type="HAMAP" id="MF_01937">
    <property type="entry name" value="MenA_1"/>
    <property type="match status" value="1"/>
</dbReference>
<sequence length="327" mass="34155">MAKSTPKKRAAKAVPRKSAASTRRKTDPSRSGNPAAVRPATARDWVGGARPRTLTLALAPVILGSAVARWFSAFDPVLAGLALAVAVFLQVGVNYANDYSDGVRGTDAVRVGPSRLTGSGAAKPRTVLTVALVFFGLAAAAGLAIVVLTQLWWLIAVGAVAIVAAWFYTGGKRPYGYAGLGELVAFVFFGPVAVVGTTFIQTGTAPLESWIAGVQLGLFAAAILLVNNIRDIDQDAQVGKRTLAVRFGSVRSRIVFVVLLALPFAGLAWFLFLFPAAPLAFFTLLITLPVSLIVVTARTPRELILALQLTSLAALVFAAALGAAIAF</sequence>
<keyword evidence="12" id="KW-1185">Reference proteome</keyword>
<keyword evidence="3 8" id="KW-1003">Cell membrane</keyword>
<evidence type="ECO:0000313" key="12">
    <source>
        <dbReference type="Proteomes" id="UP000292408"/>
    </source>
</evidence>
<feature type="transmembrane region" description="Helical" evidence="8">
    <location>
        <begin position="77"/>
        <end position="96"/>
    </location>
</feature>
<feature type="transmembrane region" description="Helical" evidence="8">
    <location>
        <begin position="126"/>
        <end position="145"/>
    </location>
</feature>
<protein>
    <recommendedName>
        <fullName evidence="8 9">1,4-dihydroxy-2-naphthoate octaprenyltransferase</fullName>
        <shortName evidence="8">DHNA-octaprenyltransferase</shortName>
        <ecNumber evidence="8 9">2.5.1.74</ecNumber>
    </recommendedName>
</protein>